<organism evidence="1 2">
    <name type="scientific">Manihot esculenta</name>
    <name type="common">Cassava</name>
    <name type="synonym">Jatropha manihot</name>
    <dbReference type="NCBI Taxonomy" id="3983"/>
    <lineage>
        <taxon>Eukaryota</taxon>
        <taxon>Viridiplantae</taxon>
        <taxon>Streptophyta</taxon>
        <taxon>Embryophyta</taxon>
        <taxon>Tracheophyta</taxon>
        <taxon>Spermatophyta</taxon>
        <taxon>Magnoliopsida</taxon>
        <taxon>eudicotyledons</taxon>
        <taxon>Gunneridae</taxon>
        <taxon>Pentapetalae</taxon>
        <taxon>rosids</taxon>
        <taxon>fabids</taxon>
        <taxon>Malpighiales</taxon>
        <taxon>Euphorbiaceae</taxon>
        <taxon>Crotonoideae</taxon>
        <taxon>Manihoteae</taxon>
        <taxon>Manihot</taxon>
    </lineage>
</organism>
<reference evidence="2" key="1">
    <citation type="journal article" date="2016" name="Nat. Biotechnol.">
        <title>Sequencing wild and cultivated cassava and related species reveals extensive interspecific hybridization and genetic diversity.</title>
        <authorList>
            <person name="Bredeson J.V."/>
            <person name="Lyons J.B."/>
            <person name="Prochnik S.E."/>
            <person name="Wu G.A."/>
            <person name="Ha C.M."/>
            <person name="Edsinger-Gonzales E."/>
            <person name="Grimwood J."/>
            <person name="Schmutz J."/>
            <person name="Rabbi I.Y."/>
            <person name="Egesi C."/>
            <person name="Nauluvula P."/>
            <person name="Lebot V."/>
            <person name="Ndunguru J."/>
            <person name="Mkamilo G."/>
            <person name="Bart R.S."/>
            <person name="Setter T.L."/>
            <person name="Gleadow R.M."/>
            <person name="Kulakow P."/>
            <person name="Ferguson M.E."/>
            <person name="Rounsley S."/>
            <person name="Rokhsar D.S."/>
        </authorList>
    </citation>
    <scope>NUCLEOTIDE SEQUENCE [LARGE SCALE GENOMIC DNA]</scope>
    <source>
        <strain evidence="2">cv. AM560-2</strain>
    </source>
</reference>
<evidence type="ECO:0000313" key="1">
    <source>
        <dbReference type="EMBL" id="KAG8653355.1"/>
    </source>
</evidence>
<accession>A0ACB7HM43</accession>
<proteinExistence type="predicted"/>
<protein>
    <submittedName>
        <fullName evidence="1">Uncharacterized protein</fullName>
    </submittedName>
</protein>
<dbReference type="Proteomes" id="UP000091857">
    <property type="component" value="Chromosome 5"/>
</dbReference>
<sequence>MPLLRRSNSFSTEAVGGTQGDPKHSYEEPARENPLRFVLLNLAVIAACFLDALNLDLFIFLFFWLQSFSYHLPRNLILQRRLSETVLFANLRTQKLATSFSSLYCSLCLLLNAHLQRSLILWGSPQQRPRCHFVIFIVSIEGFVYVGPVQFPTRRQGPGPLVTNAKSLPFVLFCLVYFSSYFMITTVF</sequence>
<keyword evidence="2" id="KW-1185">Reference proteome</keyword>
<dbReference type="EMBL" id="CM004391">
    <property type="protein sequence ID" value="KAG8653355.1"/>
    <property type="molecule type" value="Genomic_DNA"/>
</dbReference>
<gene>
    <name evidence="1" type="ORF">MANES_05G008650v8</name>
</gene>
<comment type="caution">
    <text evidence="1">The sequence shown here is derived from an EMBL/GenBank/DDBJ whole genome shotgun (WGS) entry which is preliminary data.</text>
</comment>
<name>A0ACB7HM43_MANES</name>
<evidence type="ECO:0000313" key="2">
    <source>
        <dbReference type="Proteomes" id="UP000091857"/>
    </source>
</evidence>